<evidence type="ECO:0000256" key="1">
    <source>
        <dbReference type="SAM" id="Phobius"/>
    </source>
</evidence>
<reference evidence="2 3" key="1">
    <citation type="submission" date="2022-04" db="EMBL/GenBank/DDBJ databases">
        <authorList>
            <person name="Ye Y.-Q."/>
            <person name="Du Z.-J."/>
        </authorList>
    </citation>
    <scope>NUCLEOTIDE SEQUENCE [LARGE SCALE GENOMIC DNA]</scope>
    <source>
        <strain evidence="2 3">A6E488</strain>
    </source>
</reference>
<organism evidence="2 3">
    <name type="scientific">Microbaculum marinisediminis</name>
    <dbReference type="NCBI Taxonomy" id="2931392"/>
    <lineage>
        <taxon>Bacteria</taxon>
        <taxon>Pseudomonadati</taxon>
        <taxon>Pseudomonadota</taxon>
        <taxon>Alphaproteobacteria</taxon>
        <taxon>Hyphomicrobiales</taxon>
        <taxon>Tepidamorphaceae</taxon>
        <taxon>Microbaculum</taxon>
    </lineage>
</organism>
<dbReference type="EMBL" id="JALIDZ010000002">
    <property type="protein sequence ID" value="MCT8971015.1"/>
    <property type="molecule type" value="Genomic_DNA"/>
</dbReference>
<evidence type="ECO:0000313" key="2">
    <source>
        <dbReference type="EMBL" id="MCT8971015.1"/>
    </source>
</evidence>
<name>A0AAW5QXJ7_9HYPH</name>
<dbReference type="RefSeq" id="WP_261614590.1">
    <property type="nucleotide sequence ID" value="NZ_JALIDZ010000002.1"/>
</dbReference>
<keyword evidence="1" id="KW-1133">Transmembrane helix</keyword>
<gene>
    <name evidence="2" type="ORF">MUB46_04000</name>
</gene>
<proteinExistence type="predicted"/>
<keyword evidence="1" id="KW-0812">Transmembrane</keyword>
<evidence type="ECO:0000313" key="3">
    <source>
        <dbReference type="Proteomes" id="UP001320898"/>
    </source>
</evidence>
<sequence length="50" mass="5288">MGKFVMSLAMVSMFAGTIFLFAAPVLVKSDYGRPMTQADLCLQRGIGCGG</sequence>
<keyword evidence="3" id="KW-1185">Reference proteome</keyword>
<feature type="transmembrane region" description="Helical" evidence="1">
    <location>
        <begin position="6"/>
        <end position="27"/>
    </location>
</feature>
<accession>A0AAW5QXJ7</accession>
<protein>
    <submittedName>
        <fullName evidence="2">Uncharacterized protein</fullName>
    </submittedName>
</protein>
<dbReference type="AlphaFoldDB" id="A0AAW5QXJ7"/>
<keyword evidence="1" id="KW-0472">Membrane</keyword>
<comment type="caution">
    <text evidence="2">The sequence shown here is derived from an EMBL/GenBank/DDBJ whole genome shotgun (WGS) entry which is preliminary data.</text>
</comment>
<dbReference type="Proteomes" id="UP001320898">
    <property type="component" value="Unassembled WGS sequence"/>
</dbReference>